<evidence type="ECO:0000313" key="9">
    <source>
        <dbReference type="EMBL" id="NOU85357.1"/>
    </source>
</evidence>
<evidence type="ECO:0000256" key="4">
    <source>
        <dbReference type="ARBA" id="ARBA00022692"/>
    </source>
</evidence>
<keyword evidence="10" id="KW-1185">Reference proteome</keyword>
<feature type="transmembrane region" description="Helical" evidence="7">
    <location>
        <begin position="157"/>
        <end position="177"/>
    </location>
</feature>
<dbReference type="Pfam" id="PF00528">
    <property type="entry name" value="BPD_transp_1"/>
    <property type="match status" value="1"/>
</dbReference>
<comment type="similarity">
    <text evidence="7">Belongs to the binding-protein-dependent transport system permease family.</text>
</comment>
<dbReference type="InterPro" id="IPR000515">
    <property type="entry name" value="MetI-like"/>
</dbReference>
<dbReference type="PANTHER" id="PTHR43227:SF11">
    <property type="entry name" value="BLL4140 PROTEIN"/>
    <property type="match status" value="1"/>
</dbReference>
<reference evidence="9 10" key="1">
    <citation type="submission" date="2019-10" db="EMBL/GenBank/DDBJ databases">
        <title>Description of Paenibacillus choica sp. nov.</title>
        <authorList>
            <person name="Carlier A."/>
            <person name="Qi S."/>
        </authorList>
    </citation>
    <scope>NUCLEOTIDE SEQUENCE [LARGE SCALE GENOMIC DNA]</scope>
    <source>
        <strain evidence="9 10">LMG 31460</strain>
    </source>
</reference>
<dbReference type="PANTHER" id="PTHR43227">
    <property type="entry name" value="BLL4140 PROTEIN"/>
    <property type="match status" value="1"/>
</dbReference>
<keyword evidence="2 7" id="KW-0813">Transport</keyword>
<feature type="transmembrane region" description="Helical" evidence="7">
    <location>
        <begin position="244"/>
        <end position="264"/>
    </location>
</feature>
<evidence type="ECO:0000256" key="5">
    <source>
        <dbReference type="ARBA" id="ARBA00022989"/>
    </source>
</evidence>
<dbReference type="CDD" id="cd06261">
    <property type="entry name" value="TM_PBP2"/>
    <property type="match status" value="1"/>
</dbReference>
<organism evidence="9 10">
    <name type="scientific">Paenibacillus germinis</name>
    <dbReference type="NCBI Taxonomy" id="2654979"/>
    <lineage>
        <taxon>Bacteria</taxon>
        <taxon>Bacillati</taxon>
        <taxon>Bacillota</taxon>
        <taxon>Bacilli</taxon>
        <taxon>Bacillales</taxon>
        <taxon>Paenibacillaceae</taxon>
        <taxon>Paenibacillus</taxon>
    </lineage>
</organism>
<proteinExistence type="inferred from homology"/>
<dbReference type="InterPro" id="IPR035906">
    <property type="entry name" value="MetI-like_sf"/>
</dbReference>
<evidence type="ECO:0000256" key="6">
    <source>
        <dbReference type="ARBA" id="ARBA00023136"/>
    </source>
</evidence>
<keyword evidence="3" id="KW-1003">Cell membrane</keyword>
<dbReference type="SUPFAM" id="SSF161098">
    <property type="entry name" value="MetI-like"/>
    <property type="match status" value="1"/>
</dbReference>
<evidence type="ECO:0000256" key="3">
    <source>
        <dbReference type="ARBA" id="ARBA00022475"/>
    </source>
</evidence>
<accession>A0ABX1YWM7</accession>
<evidence type="ECO:0000256" key="7">
    <source>
        <dbReference type="RuleBase" id="RU363032"/>
    </source>
</evidence>
<keyword evidence="5 7" id="KW-1133">Transmembrane helix</keyword>
<evidence type="ECO:0000256" key="1">
    <source>
        <dbReference type="ARBA" id="ARBA00004651"/>
    </source>
</evidence>
<keyword evidence="4 7" id="KW-0812">Transmembrane</keyword>
<evidence type="ECO:0000313" key="10">
    <source>
        <dbReference type="Proteomes" id="UP000658690"/>
    </source>
</evidence>
<evidence type="ECO:0000256" key="2">
    <source>
        <dbReference type="ARBA" id="ARBA00022448"/>
    </source>
</evidence>
<name>A0ABX1YWM7_9BACL</name>
<feature type="transmembrane region" description="Helical" evidence="7">
    <location>
        <begin position="197"/>
        <end position="223"/>
    </location>
</feature>
<dbReference type="Gene3D" id="1.10.3720.10">
    <property type="entry name" value="MetI-like"/>
    <property type="match status" value="1"/>
</dbReference>
<dbReference type="PROSITE" id="PS50928">
    <property type="entry name" value="ABC_TM1"/>
    <property type="match status" value="1"/>
</dbReference>
<feature type="transmembrane region" description="Helical" evidence="7">
    <location>
        <begin position="115"/>
        <end position="136"/>
    </location>
</feature>
<comment type="subcellular location">
    <subcellularLocation>
        <location evidence="1 7">Cell membrane</location>
        <topology evidence="1 7">Multi-pass membrane protein</topology>
    </subcellularLocation>
</comment>
<protein>
    <submittedName>
        <fullName evidence="9">ABC transporter permease subunit</fullName>
    </submittedName>
</protein>
<dbReference type="Proteomes" id="UP000658690">
    <property type="component" value="Unassembled WGS sequence"/>
</dbReference>
<sequence length="338" mass="38557">MQVEGGRLLSHIGQPVPLFSGKEWRYLTPVVEIKKNTPVVEIKKNIRKSMPLYLMFLLPFTYFVIFHYAPMVGNLMAFEDYSIVKGFFHSQWAGTKYFRQFLTDPYFWQVVRNTVLINLYSLIFYFPSSLVFALLLNELQLKMFKKFIQSVTYVPHFLSTVVVVGMLVNFLSIDGLINEVIKLFGGEAKTFMSMPQWFRTIYVGSEIWQGIGWNSIIYLAALTSIDPQLYEAATMDGANRWRKLLHITLPGISTVVTIMLLLTVGKMLSVGFEKILLLYSGPTYETADVIQTFVYRRGLIDSDFSFAAAVGIFQSLLAFALVISANQIAKKINGSRLF</sequence>
<feature type="transmembrane region" description="Helical" evidence="7">
    <location>
        <begin position="304"/>
        <end position="323"/>
    </location>
</feature>
<feature type="domain" description="ABC transmembrane type-1" evidence="8">
    <location>
        <begin position="111"/>
        <end position="325"/>
    </location>
</feature>
<evidence type="ECO:0000259" key="8">
    <source>
        <dbReference type="PROSITE" id="PS50928"/>
    </source>
</evidence>
<dbReference type="EMBL" id="WHOC01000028">
    <property type="protein sequence ID" value="NOU85357.1"/>
    <property type="molecule type" value="Genomic_DNA"/>
</dbReference>
<dbReference type="InterPro" id="IPR050809">
    <property type="entry name" value="UgpAE/MalFG_permease"/>
</dbReference>
<gene>
    <name evidence="9" type="ORF">GC102_06130</name>
</gene>
<feature type="transmembrane region" description="Helical" evidence="7">
    <location>
        <begin position="52"/>
        <end position="69"/>
    </location>
</feature>
<comment type="caution">
    <text evidence="9">The sequence shown here is derived from an EMBL/GenBank/DDBJ whole genome shotgun (WGS) entry which is preliminary data.</text>
</comment>
<keyword evidence="6 7" id="KW-0472">Membrane</keyword>